<dbReference type="SMART" id="SM00612">
    <property type="entry name" value="Kelch"/>
    <property type="match status" value="2"/>
</dbReference>
<evidence type="ECO:0000256" key="13">
    <source>
        <dbReference type="ARBA" id="ARBA00023098"/>
    </source>
</evidence>
<dbReference type="GO" id="GO:0009437">
    <property type="term" value="P:carnitine metabolic process"/>
    <property type="evidence" value="ECO:0007669"/>
    <property type="project" value="TreeGrafter"/>
</dbReference>
<dbReference type="GO" id="GO:0015909">
    <property type="term" value="P:long-chain fatty acid transport"/>
    <property type="evidence" value="ECO:0007669"/>
    <property type="project" value="TreeGrafter"/>
</dbReference>
<evidence type="ECO:0000256" key="4">
    <source>
        <dbReference type="ARBA" id="ARBA00013243"/>
    </source>
</evidence>
<evidence type="ECO:0000256" key="14">
    <source>
        <dbReference type="ARBA" id="ARBA00023128"/>
    </source>
</evidence>
<dbReference type="InterPro" id="IPR000210">
    <property type="entry name" value="BTB/POZ_dom"/>
</dbReference>
<dbReference type="InterPro" id="IPR023213">
    <property type="entry name" value="CAT-like_dom_sf"/>
</dbReference>
<evidence type="ECO:0000256" key="17">
    <source>
        <dbReference type="ARBA" id="ARBA00040569"/>
    </source>
</evidence>
<comment type="pathway">
    <text evidence="2">Lipid metabolism; fatty acid beta-oxidation.</text>
</comment>
<evidence type="ECO:0000256" key="18">
    <source>
        <dbReference type="ARBA" id="ARBA00041685"/>
    </source>
</evidence>
<evidence type="ECO:0000256" key="12">
    <source>
        <dbReference type="ARBA" id="ARBA00022989"/>
    </source>
</evidence>
<feature type="domain" description="BTB" evidence="24">
    <location>
        <begin position="77"/>
        <end position="144"/>
    </location>
</feature>
<evidence type="ECO:0000256" key="16">
    <source>
        <dbReference type="ARBA" id="ARBA00023315"/>
    </source>
</evidence>
<dbReference type="Gene3D" id="3.30.710.10">
    <property type="entry name" value="Potassium Channel Kv1.1, Chain A"/>
    <property type="match status" value="1"/>
</dbReference>
<dbReference type="FunFam" id="3.30.559.10:FF:000042">
    <property type="entry name" value="Carnitine Palmitoyl Transferase"/>
    <property type="match status" value="1"/>
</dbReference>
<dbReference type="SUPFAM" id="SSF54695">
    <property type="entry name" value="POZ domain"/>
    <property type="match status" value="1"/>
</dbReference>
<keyword evidence="11" id="KW-0276">Fatty acid metabolism</keyword>
<dbReference type="EMBL" id="JAHKSW010000004">
    <property type="protein sequence ID" value="KAG7333415.1"/>
    <property type="molecule type" value="Genomic_DNA"/>
</dbReference>
<feature type="transmembrane region" description="Helical" evidence="23">
    <location>
        <begin position="621"/>
        <end position="643"/>
    </location>
</feature>
<dbReference type="InterPro" id="IPR032476">
    <property type="entry name" value="CPT_N"/>
</dbReference>
<evidence type="ECO:0000256" key="11">
    <source>
        <dbReference type="ARBA" id="ARBA00022832"/>
    </source>
</evidence>
<evidence type="ECO:0000256" key="8">
    <source>
        <dbReference type="ARBA" id="ARBA00022692"/>
    </source>
</evidence>
<evidence type="ECO:0000256" key="2">
    <source>
        <dbReference type="ARBA" id="ARBA00005005"/>
    </source>
</evidence>
<dbReference type="Gene3D" id="3.30.559.10">
    <property type="entry name" value="Chloramphenicol acetyltransferase-like domain"/>
    <property type="match status" value="1"/>
</dbReference>
<comment type="catalytic activity">
    <reaction evidence="21">
        <text>(R)-carnitine + hexadecanoyl-CoA = O-hexadecanoyl-(R)-carnitine + CoA</text>
        <dbReference type="Rhea" id="RHEA:12661"/>
        <dbReference type="ChEBI" id="CHEBI:16347"/>
        <dbReference type="ChEBI" id="CHEBI:17490"/>
        <dbReference type="ChEBI" id="CHEBI:57287"/>
        <dbReference type="ChEBI" id="CHEBI:57379"/>
        <dbReference type="EC" id="2.3.1.21"/>
    </reaction>
    <physiologicalReaction direction="left-to-right" evidence="21">
        <dbReference type="Rhea" id="RHEA:12662"/>
    </physiologicalReaction>
</comment>
<dbReference type="GO" id="GO:0006631">
    <property type="term" value="P:fatty acid metabolic process"/>
    <property type="evidence" value="ECO:0007669"/>
    <property type="project" value="UniProtKB-KW"/>
</dbReference>
<keyword evidence="13" id="KW-0443">Lipid metabolism</keyword>
<comment type="caution">
    <text evidence="25">The sequence shown here is derived from an EMBL/GenBank/DDBJ whole genome shotgun (WGS) entry which is preliminary data.</text>
</comment>
<dbReference type="InterPro" id="IPR039551">
    <property type="entry name" value="Cho/carn_acyl_trans"/>
</dbReference>
<proteinExistence type="inferred from homology"/>
<dbReference type="Gene3D" id="2.120.10.80">
    <property type="entry name" value="Kelch-type beta propeller"/>
    <property type="match status" value="1"/>
</dbReference>
<dbReference type="SUPFAM" id="SSF52777">
    <property type="entry name" value="CoA-dependent acyltransferases"/>
    <property type="match status" value="2"/>
</dbReference>
<keyword evidence="14" id="KW-0496">Mitochondrion</keyword>
<dbReference type="Proteomes" id="UP000824219">
    <property type="component" value="Linkage Group LG04"/>
</dbReference>
<keyword evidence="16" id="KW-0012">Acyltransferase</keyword>
<accession>A0A9D3P2E1</accession>
<evidence type="ECO:0000256" key="3">
    <source>
        <dbReference type="ARBA" id="ARBA00005232"/>
    </source>
</evidence>
<keyword evidence="9" id="KW-0677">Repeat</keyword>
<dbReference type="PROSITE" id="PS00439">
    <property type="entry name" value="ACYLTRANSF_C_1"/>
    <property type="match status" value="1"/>
</dbReference>
<evidence type="ECO:0000256" key="9">
    <source>
        <dbReference type="ARBA" id="ARBA00022737"/>
    </source>
</evidence>
<keyword evidence="15 23" id="KW-0472">Membrane</keyword>
<dbReference type="FunFam" id="3.30.559.70:FF:000001">
    <property type="entry name" value="Carnitine O-palmitoyltransferase 1, liver isoform"/>
    <property type="match status" value="1"/>
</dbReference>
<keyword evidence="26" id="KW-1185">Reference proteome</keyword>
<dbReference type="InterPro" id="IPR006652">
    <property type="entry name" value="Kelch_1"/>
</dbReference>
<reference evidence="25 26" key="1">
    <citation type="submission" date="2021-06" db="EMBL/GenBank/DDBJ databases">
        <title>Chromosome-level genome assembly of the red-tail catfish (Hemibagrus wyckioides).</title>
        <authorList>
            <person name="Shao F."/>
        </authorList>
    </citation>
    <scope>NUCLEOTIDE SEQUENCE [LARGE SCALE GENOMIC DNA]</scope>
    <source>
        <strain evidence="25">EC202008001</strain>
        <tissue evidence="25">Blood</tissue>
    </source>
</reference>
<dbReference type="InterPro" id="IPR011333">
    <property type="entry name" value="SKP1/BTB/POZ_sf"/>
</dbReference>
<dbReference type="InterPro" id="IPR015915">
    <property type="entry name" value="Kelch-typ_b-propeller"/>
</dbReference>
<dbReference type="PANTHER" id="PTHR22589:SF69">
    <property type="entry name" value="CARNITINE O-PALMITOYLTRANSFERASE 1, MUSCLE ISOFORM"/>
    <property type="match status" value="1"/>
</dbReference>
<keyword evidence="5" id="KW-0880">Kelch repeat</keyword>
<feature type="active site" description="Proton acceptor" evidence="22">
    <location>
        <position position="988"/>
    </location>
</feature>
<dbReference type="PROSITE" id="PS50097">
    <property type="entry name" value="BTB"/>
    <property type="match status" value="1"/>
</dbReference>
<comment type="function">
    <text evidence="20">Catalyzes the transfer of the acyl group of long-chain fatty acid-CoA conjugates onto carnitine, an essential step for the mitochondrial uptake of long-chain fatty acids and their subsequent beta-oxidation in the mitochondrion.</text>
</comment>
<evidence type="ECO:0000313" key="25">
    <source>
        <dbReference type="EMBL" id="KAG7333415.1"/>
    </source>
</evidence>
<evidence type="ECO:0000256" key="23">
    <source>
        <dbReference type="SAM" id="Phobius"/>
    </source>
</evidence>
<evidence type="ECO:0000256" key="10">
    <source>
        <dbReference type="ARBA" id="ARBA00022787"/>
    </source>
</evidence>
<dbReference type="SUPFAM" id="SSF117281">
    <property type="entry name" value="Kelch motif"/>
    <property type="match status" value="1"/>
</dbReference>
<dbReference type="CDD" id="cd01165">
    <property type="entry name" value="BTB_POZ"/>
    <property type="match status" value="1"/>
</dbReference>
<dbReference type="Pfam" id="PF00755">
    <property type="entry name" value="Carn_acyltransf"/>
    <property type="match status" value="1"/>
</dbReference>
<protein>
    <recommendedName>
        <fullName evidence="17">Carnitine O-palmitoyltransferase 1, muscle isoform</fullName>
        <ecNumber evidence="4">2.3.1.21</ecNumber>
    </recommendedName>
    <alternativeName>
        <fullName evidence="18">Carnitine O-palmitoyltransferase I, muscle isoform</fullName>
    </alternativeName>
    <alternativeName>
        <fullName evidence="19">Carnitine palmitoyltransferase 1B</fullName>
    </alternativeName>
</protein>
<evidence type="ECO:0000256" key="5">
    <source>
        <dbReference type="ARBA" id="ARBA00022441"/>
    </source>
</evidence>
<evidence type="ECO:0000313" key="26">
    <source>
        <dbReference type="Proteomes" id="UP000824219"/>
    </source>
</evidence>
<feature type="transmembrane region" description="Helical" evidence="23">
    <location>
        <begin position="571"/>
        <end position="592"/>
    </location>
</feature>
<evidence type="ECO:0000256" key="22">
    <source>
        <dbReference type="PIRSR" id="PIRSR600542-1"/>
    </source>
</evidence>
<keyword evidence="7" id="KW-0808">Transferase</keyword>
<dbReference type="Pfam" id="PF16484">
    <property type="entry name" value="CPT_N"/>
    <property type="match status" value="1"/>
</dbReference>
<evidence type="ECO:0000256" key="6">
    <source>
        <dbReference type="ARBA" id="ARBA00022448"/>
    </source>
</evidence>
<keyword evidence="12 23" id="KW-1133">Transmembrane helix</keyword>
<dbReference type="Pfam" id="PF01344">
    <property type="entry name" value="Kelch_1"/>
    <property type="match status" value="1"/>
</dbReference>
<sequence>MDALLEIFSALFLRLFWWIKYGFDYILRHFWFKCDLTWLMKSHNNVAKIRSTPDGSPTDTWKMDQEARTYRYHGNGPMFTIQTSKYLFYVDVERLADCSEYFRALYNSCMRESTEHLVNLSHVPSRVFHNLLEFCFLQRFCVPNYLLEEHLRVSTYLLVPGFTRCLLSSLSEILTEQTFMHYLQLAEEISSFELHETVLTYLSTNLLELPHLSRSLDLHLQQEILQIRSKGSPHLCCLRKENLISRNIQETDSARRLFRLDEDDGKWSTVTDLPFSADKWCFTTAVLFNYLYLIGGFRQHMKRGYEFKMASFRYNPLTNKWVSTAPLIKHRRHFSAVVCEGHIYAVGGWYLDSLVTPDSSTGVYTAVERYDPWTDSWAFVSSLPLSDFQFTLSLSHDSPLTTSLGTSLYVLGNIQRTGEKLVLCYDTTQDCWSELLPTLTRTDADMPSLHFLGSTDRLIVIGANNVETMVTSFCVETRKWGRIRSMEKTALIGQGTVFNEETALTEVNSCPIPCARAMAEAHQAVAFQFTVTPEGIDLHLSREALKHIYLAGVTSWRKRVILFRNGIRMGVYPASPCSWLFVVIAIMSSMYARLDPSMGMINSIMKVLPASDHLTAQTQTVLSAIVFATGLWFSLIMLLRYILKVLLSYHGWIFEPHGKMSMSTRLWISLLKMFSGRRPLLYSFQGSLPRLPVPSIDATIHRYLESVRPLLDDDRYKQMEIVASEFKKDQAPKLQKYLQLKSWWANNYVSDWWEEYIYLRGRGPIMVNSNFYTMDLLYVIPTHRQAARAGNIVHAILQYRRKLERGEHAPMRALGVVPMCSYQYERMFNTTRIPGIETDYVQHLRNRKHLVVYHRGRFFKVWLYYGGRHLLPAELEQQFQHILNDTTEPQAGELKLASLTAGKRVPWAKARQKYFSDGVNKTSLDAIETAAFFLTLDDEAHGYDPEKPRSMDLYAKSLLHGKCYDRWFDKSFTLVVYKNGKIGVNTEHSWADAPIVGHMWEDVLATDFLHLGYTEEGHCKGDINKALAPPTRLHWDIPAGCQEIIEVSYTVAKELADDVDFSGYVFDEFGKGLIKKCKTSPDAFIQLALQLAHYRDKGEFCLTYESSMTRMFREGRTETVRSCTIESTAFVRAMEDETFMNEQRLVLFQTAAEKHQNMYRLAMTGAGIDRHLFCLYVISKLLDIKSPFLNQVLSEPWRLSTSQTPQQQLNLVDIQKFPKYVGAGGGFGPVADDGYGVSYIIVGENLITFHISSKFSSPETDSHRFGQHIRQAMLDIRALFKQKEKAM</sequence>
<dbReference type="Gene3D" id="3.30.559.70">
    <property type="entry name" value="Choline/Carnitine o-acyltransferase, domain 2"/>
    <property type="match status" value="1"/>
</dbReference>
<evidence type="ECO:0000256" key="19">
    <source>
        <dbReference type="ARBA" id="ARBA00042959"/>
    </source>
</evidence>
<dbReference type="GO" id="GO:0005741">
    <property type="term" value="C:mitochondrial outer membrane"/>
    <property type="evidence" value="ECO:0007669"/>
    <property type="project" value="UniProtKB-SubCell"/>
</dbReference>
<evidence type="ECO:0000256" key="7">
    <source>
        <dbReference type="ARBA" id="ARBA00022679"/>
    </source>
</evidence>
<gene>
    <name evidence="25" type="ORF">KOW79_003550</name>
</gene>
<evidence type="ECO:0000256" key="15">
    <source>
        <dbReference type="ARBA" id="ARBA00023136"/>
    </source>
</evidence>
<keyword evidence="10" id="KW-1000">Mitochondrion outer membrane</keyword>
<dbReference type="EC" id="2.3.1.21" evidence="4"/>
<dbReference type="InterPro" id="IPR000542">
    <property type="entry name" value="Carn_acyl_trans"/>
</dbReference>
<evidence type="ECO:0000256" key="20">
    <source>
        <dbReference type="ARBA" id="ARBA00043926"/>
    </source>
</evidence>
<keyword evidence="8 23" id="KW-0812">Transmembrane</keyword>
<comment type="similarity">
    <text evidence="3">Belongs to the carnitine/choline acetyltransferase family.</text>
</comment>
<organism evidence="25 26">
    <name type="scientific">Hemibagrus wyckioides</name>
    <dbReference type="NCBI Taxonomy" id="337641"/>
    <lineage>
        <taxon>Eukaryota</taxon>
        <taxon>Metazoa</taxon>
        <taxon>Chordata</taxon>
        <taxon>Craniata</taxon>
        <taxon>Vertebrata</taxon>
        <taxon>Euteleostomi</taxon>
        <taxon>Actinopterygii</taxon>
        <taxon>Neopterygii</taxon>
        <taxon>Teleostei</taxon>
        <taxon>Ostariophysi</taxon>
        <taxon>Siluriformes</taxon>
        <taxon>Bagridae</taxon>
        <taxon>Hemibagrus</taxon>
    </lineage>
</organism>
<evidence type="ECO:0000256" key="21">
    <source>
        <dbReference type="ARBA" id="ARBA00048480"/>
    </source>
</evidence>
<keyword evidence="6" id="KW-0813">Transport</keyword>
<comment type="subcellular location">
    <subcellularLocation>
        <location evidence="1">Mitochondrion outer membrane</location>
        <topology evidence="1">Multi-pass membrane protein</topology>
    </subcellularLocation>
</comment>
<dbReference type="Pfam" id="PF00651">
    <property type="entry name" value="BTB"/>
    <property type="match status" value="1"/>
</dbReference>
<name>A0A9D3P2E1_9TELE</name>
<evidence type="ECO:0000259" key="24">
    <source>
        <dbReference type="PROSITE" id="PS50097"/>
    </source>
</evidence>
<dbReference type="Gene3D" id="6.10.250.1760">
    <property type="match status" value="1"/>
</dbReference>
<dbReference type="PROSITE" id="PS00440">
    <property type="entry name" value="ACYLTRANSF_C_2"/>
    <property type="match status" value="1"/>
</dbReference>
<dbReference type="PANTHER" id="PTHR22589">
    <property type="entry name" value="CARNITINE O-ACYLTRANSFERASE"/>
    <property type="match status" value="1"/>
</dbReference>
<evidence type="ECO:0000256" key="1">
    <source>
        <dbReference type="ARBA" id="ARBA00004374"/>
    </source>
</evidence>
<dbReference type="OrthoDB" id="240216at2759"/>
<dbReference type="InterPro" id="IPR042231">
    <property type="entry name" value="Cho/carn_acyl_trans_2"/>
</dbReference>
<dbReference type="GO" id="GO:0004095">
    <property type="term" value="F:carnitine O-palmitoyltransferase activity"/>
    <property type="evidence" value="ECO:0007669"/>
    <property type="project" value="UniProtKB-EC"/>
</dbReference>